<dbReference type="AlphaFoldDB" id="A0A6J2UAD9"/>
<keyword evidence="2" id="KW-1185">Reference proteome</keyword>
<proteinExistence type="predicted"/>
<dbReference type="GeneID" id="115631751"/>
<evidence type="ECO:0000313" key="5">
    <source>
        <dbReference type="RefSeq" id="XP_030378942.1"/>
    </source>
</evidence>
<dbReference type="RefSeq" id="XP_030378942.1">
    <property type="nucleotide sequence ID" value="XM_030523082.1"/>
</dbReference>
<accession>A0A6J2UAD9</accession>
<feature type="region of interest" description="Disordered" evidence="1">
    <location>
        <begin position="192"/>
        <end position="241"/>
    </location>
</feature>
<dbReference type="RefSeq" id="XP_030381532.1">
    <property type="nucleotide sequence ID" value="XM_030525672.1"/>
</dbReference>
<organism evidence="2 9">
    <name type="scientific">Drosophila lebanonensis</name>
    <name type="common">Fruit fly</name>
    <name type="synonym">Scaptodrosophila lebanonensis</name>
    <dbReference type="NCBI Taxonomy" id="7225"/>
    <lineage>
        <taxon>Eukaryota</taxon>
        <taxon>Metazoa</taxon>
        <taxon>Ecdysozoa</taxon>
        <taxon>Arthropoda</taxon>
        <taxon>Hexapoda</taxon>
        <taxon>Insecta</taxon>
        <taxon>Pterygota</taxon>
        <taxon>Neoptera</taxon>
        <taxon>Endopterygota</taxon>
        <taxon>Diptera</taxon>
        <taxon>Brachycera</taxon>
        <taxon>Muscomorpha</taxon>
        <taxon>Ephydroidea</taxon>
        <taxon>Drosophilidae</taxon>
        <taxon>Scaptodrosophila</taxon>
    </lineage>
</organism>
<evidence type="ECO:0000313" key="9">
    <source>
        <dbReference type="RefSeq" id="XP_030384448.1"/>
    </source>
</evidence>
<dbReference type="OrthoDB" id="10058156at2759"/>
<dbReference type="RefSeq" id="XP_030384448.1">
    <property type="nucleotide sequence ID" value="XM_030528588.1"/>
</dbReference>
<evidence type="ECO:0000313" key="7">
    <source>
        <dbReference type="RefSeq" id="XP_030381975.1"/>
    </source>
</evidence>
<evidence type="ECO:0000313" key="2">
    <source>
        <dbReference type="Proteomes" id="UP000504634"/>
    </source>
</evidence>
<dbReference type="RefSeq" id="XP_030370647.1">
    <property type="nucleotide sequence ID" value="XM_030514787.1"/>
</dbReference>
<dbReference type="RefSeq" id="XP_030369164.1">
    <property type="nucleotide sequence ID" value="XM_030513304.1"/>
</dbReference>
<dbReference type="RefSeq" id="XP_030381975.1">
    <property type="nucleotide sequence ID" value="XM_030526115.1"/>
</dbReference>
<protein>
    <submittedName>
        <fullName evidence="3">Uncharacterized protein LOC115620178</fullName>
    </submittedName>
    <submittedName>
        <fullName evidence="4">Uncharacterized protein LOC115621206</fullName>
    </submittedName>
    <submittedName>
        <fullName evidence="5">Uncharacterized protein LOC115627415</fullName>
    </submittedName>
    <submittedName>
        <fullName evidence="6">Uncharacterized protein LOC115629255</fullName>
    </submittedName>
    <submittedName>
        <fullName evidence="7">Uncharacterized protein LOC115629616</fullName>
    </submittedName>
    <submittedName>
        <fullName evidence="8">Uncharacterized protein LOC115631259</fullName>
    </submittedName>
    <submittedName>
        <fullName evidence="9">Uncharacterized protein LOC115631751</fullName>
    </submittedName>
    <submittedName>
        <fullName evidence="10">Uncharacterized protein LOC115631752</fullName>
    </submittedName>
    <submittedName>
        <fullName evidence="11">Uncharacterized protein LOC115632349</fullName>
    </submittedName>
</protein>
<dbReference type="PANTHER" id="PTHR33198:SF19">
    <property type="entry name" value="CCHC-TYPE DOMAIN-CONTAINING PROTEIN"/>
    <property type="match status" value="1"/>
</dbReference>
<dbReference type="PANTHER" id="PTHR33198">
    <property type="entry name" value="ANK_REP_REGION DOMAIN-CONTAINING PROTEIN-RELATED"/>
    <property type="match status" value="1"/>
</dbReference>
<gene>
    <name evidence="9" type="primary">LOC115631751</name>
    <name evidence="3" type="synonym">LOC115620178</name>
    <name evidence="4" type="synonym">LOC115621206</name>
    <name evidence="5" type="synonym">LOC115627415</name>
    <name evidence="6" type="synonym">LOC115629255</name>
    <name evidence="7" type="synonym">LOC115629616</name>
    <name evidence="8" type="synonym">LOC115631259</name>
    <name evidence="10" type="synonym">LOC115631752</name>
    <name evidence="11" type="synonym">LOC115632349</name>
</gene>
<dbReference type="RefSeq" id="XP_030383830.1">
    <property type="nucleotide sequence ID" value="XM_030527970.1"/>
</dbReference>
<evidence type="ECO:0000313" key="6">
    <source>
        <dbReference type="RefSeq" id="XP_030381532.1"/>
    </source>
</evidence>
<evidence type="ECO:0000313" key="11">
    <source>
        <dbReference type="RefSeq" id="XP_030385314.1"/>
    </source>
</evidence>
<evidence type="ECO:0000256" key="1">
    <source>
        <dbReference type="SAM" id="MobiDB-lite"/>
    </source>
</evidence>
<dbReference type="RefSeq" id="XP_030385314.1">
    <property type="nucleotide sequence ID" value="XM_030529454.1"/>
</dbReference>
<evidence type="ECO:0000313" key="4">
    <source>
        <dbReference type="RefSeq" id="XP_030370647.1"/>
    </source>
</evidence>
<evidence type="ECO:0000313" key="10">
    <source>
        <dbReference type="RefSeq" id="XP_030384449.1"/>
    </source>
</evidence>
<sequence>MTSMTTAAPITPQFYHMISIPEFVPNSETFAIWKEKFEIHMCEQSVSEENAKKSTLLKSIGTGPYGVLHSLCSPDSPVSKSYKEICEILSTHYTPPTLVFRERKKFHMAVKGENETIAEWYARLKQLACSCKFGVYLEAFVLNQFVMSLPNAIFERMCEEDERLSLSDALRKAMIMETKDFAKRTGENISYVNRSSANQRKKRNCNNRNNGSYDTGSFKGNGRSHGMNFKSSSSDGSDGDAGRGKKQQKFCVHCGWKNHRSEECKYKHLNCHTCGKKGHLASVSWHQLLLVRFTCYRLQLMVVT</sequence>
<dbReference type="RefSeq" id="XP_030384449.1">
    <property type="nucleotide sequence ID" value="XM_030528589.1"/>
</dbReference>
<name>A0A6J2UAD9_DROLE</name>
<reference evidence="3 4" key="1">
    <citation type="submission" date="2025-04" db="UniProtKB">
        <authorList>
            <consortium name="RefSeq"/>
        </authorList>
    </citation>
    <scope>IDENTIFICATION</scope>
    <source>
        <strain evidence="3 4">11010-0011.00</strain>
        <tissue evidence="3 4">Whole body</tissue>
    </source>
</reference>
<dbReference type="Proteomes" id="UP000504634">
    <property type="component" value="Unplaced"/>
</dbReference>
<evidence type="ECO:0000313" key="3">
    <source>
        <dbReference type="RefSeq" id="XP_030369164.1"/>
    </source>
</evidence>
<evidence type="ECO:0000313" key="8">
    <source>
        <dbReference type="RefSeq" id="XP_030383830.1"/>
    </source>
</evidence>